<evidence type="ECO:0000256" key="4">
    <source>
        <dbReference type="ARBA" id="ARBA00023088"/>
    </source>
</evidence>
<feature type="domain" description="Gram-positive cocci surface proteins LPxTG" evidence="8">
    <location>
        <begin position="543"/>
        <end position="577"/>
    </location>
</feature>
<keyword evidence="1" id="KW-0134">Cell wall</keyword>
<dbReference type="Gene3D" id="2.60.40.10">
    <property type="entry name" value="Immunoglobulins"/>
    <property type="match status" value="2"/>
</dbReference>
<reference evidence="10" key="1">
    <citation type="submission" date="2017-07" db="EMBL/GenBank/DDBJ databases">
        <authorList>
            <person name="Varghese N."/>
            <person name="Submissions S."/>
        </authorList>
    </citation>
    <scope>NUCLEOTIDE SEQUENCE [LARGE SCALE GENOMIC DNA]</scope>
    <source>
        <strain evidence="10">NLAE-zl-C134</strain>
    </source>
</reference>
<dbReference type="EMBL" id="UHJJ01000004">
    <property type="protein sequence ID" value="SUQ13950.1"/>
    <property type="molecule type" value="Genomic_DNA"/>
</dbReference>
<evidence type="ECO:0000256" key="1">
    <source>
        <dbReference type="ARBA" id="ARBA00022512"/>
    </source>
</evidence>
<dbReference type="InterPro" id="IPR032364">
    <property type="entry name" value="GramPos_pilinD1_N"/>
</dbReference>
<protein>
    <submittedName>
        <fullName evidence="9">LPXTG-motif cell wall anchor domain-containing protein</fullName>
    </submittedName>
</protein>
<evidence type="ECO:0000256" key="7">
    <source>
        <dbReference type="SAM" id="SignalP"/>
    </source>
</evidence>
<keyword evidence="6" id="KW-0812">Transmembrane</keyword>
<sequence>MTKNKVMKRMTALAAAALMLLGLVIPVSAAPAQKDTGTITVHKYAGSGNGIEVNPSQYTGEEIDPSDSNHPSQNGYTPLENAGFTLYSVDMSEVETAIGNGNKITGYNVSGTTVNFTLDGAGTPAVSTGSGTMSVYIAEQFTGVSGETVFGNSDIPDGYYVLAETTTPEGHIGANPSFIRMPLTKESGEDYNYDVHVYPKNKNTSDQTVKDIGDGVTPVSQGDIVPFEISAKFLNTQAEPDKVTSVNDLRAGEPGAYTYGTALIKDILDNTFEYAQSSLKVYWLDNSGNIDIAGGVLPTEYYSVTNPAAGGGGELLVSLSNAGIDTAIAGGKSGFAIVFNAEFIGLPEANSGSTSKPVVNTAQSTITKAGSTDEPEAEVEIEIPSLELKINKFTSNGTTPLANVEFVLAKAAAPNYKYSSLTEPSEWSGVSTADKAQYVLGSDGLPLTAKTDASGNIIFSQLPGYQDAAGVVFYMIETQVPAGYDLPVTAVEVTYDTKDGYLSSHPEWFDGGENWTKDVRVNETATILNYKHDEPKPDPTFSLPLTGGTGTMVFTLLGILIMAVAAVFFIKSRRKDI</sequence>
<keyword evidence="2" id="KW-0964">Secreted</keyword>
<evidence type="ECO:0000313" key="9">
    <source>
        <dbReference type="EMBL" id="SUQ13950.1"/>
    </source>
</evidence>
<keyword evidence="4" id="KW-0572">Peptidoglycan-anchor</keyword>
<dbReference type="OrthoDB" id="2199792at2"/>
<dbReference type="InterPro" id="IPR013783">
    <property type="entry name" value="Ig-like_fold"/>
</dbReference>
<dbReference type="Proteomes" id="UP000254051">
    <property type="component" value="Unassembled WGS sequence"/>
</dbReference>
<name>A0A315ZZ60_9FIRM</name>
<dbReference type="AlphaFoldDB" id="A0A315ZZ60"/>
<dbReference type="NCBIfam" id="NF033902">
    <property type="entry name" value="iso_D2_wall_anc"/>
    <property type="match status" value="1"/>
</dbReference>
<dbReference type="PROSITE" id="PS50847">
    <property type="entry name" value="GRAM_POS_ANCHORING"/>
    <property type="match status" value="1"/>
</dbReference>
<proteinExistence type="predicted"/>
<dbReference type="RefSeq" id="WP_109710350.1">
    <property type="nucleotide sequence ID" value="NZ_QGDS01000004.1"/>
</dbReference>
<feature type="compositionally biased region" description="Polar residues" evidence="5">
    <location>
        <begin position="66"/>
        <end position="76"/>
    </location>
</feature>
<dbReference type="NCBIfam" id="TIGR01167">
    <property type="entry name" value="LPXTG_anchor"/>
    <property type="match status" value="1"/>
</dbReference>
<dbReference type="Pfam" id="PF16555">
    <property type="entry name" value="GramPos_pilinD1"/>
    <property type="match status" value="1"/>
</dbReference>
<dbReference type="Pfam" id="PF17802">
    <property type="entry name" value="SpaA"/>
    <property type="match status" value="1"/>
</dbReference>
<feature type="region of interest" description="Disordered" evidence="5">
    <location>
        <begin position="52"/>
        <end position="77"/>
    </location>
</feature>
<dbReference type="InterPro" id="IPR048052">
    <property type="entry name" value="FM1-like"/>
</dbReference>
<gene>
    <name evidence="9" type="ORF">SAMN05216529_104262</name>
</gene>
<dbReference type="InterPro" id="IPR041033">
    <property type="entry name" value="SpaA_PFL_dom_1"/>
</dbReference>
<dbReference type="Gene3D" id="2.60.40.740">
    <property type="match status" value="1"/>
</dbReference>
<feature type="transmembrane region" description="Helical" evidence="6">
    <location>
        <begin position="552"/>
        <end position="570"/>
    </location>
</feature>
<feature type="chain" id="PRO_5043163538" evidence="7">
    <location>
        <begin position="30"/>
        <end position="577"/>
    </location>
</feature>
<keyword evidence="10" id="KW-1185">Reference proteome</keyword>
<accession>A0A315ZZ60</accession>
<dbReference type="Pfam" id="PF00746">
    <property type="entry name" value="Gram_pos_anchor"/>
    <property type="match status" value="1"/>
</dbReference>
<keyword evidence="6" id="KW-0472">Membrane</keyword>
<keyword evidence="3 7" id="KW-0732">Signal</keyword>
<organism evidence="9 10">
    <name type="scientific">Faecalicatena contorta</name>
    <dbReference type="NCBI Taxonomy" id="39482"/>
    <lineage>
        <taxon>Bacteria</taxon>
        <taxon>Bacillati</taxon>
        <taxon>Bacillota</taxon>
        <taxon>Clostridia</taxon>
        <taxon>Lachnospirales</taxon>
        <taxon>Lachnospiraceae</taxon>
        <taxon>Faecalicatena</taxon>
    </lineage>
</organism>
<dbReference type="InterPro" id="IPR019931">
    <property type="entry name" value="LPXTG_anchor"/>
</dbReference>
<evidence type="ECO:0000313" key="10">
    <source>
        <dbReference type="Proteomes" id="UP000254051"/>
    </source>
</evidence>
<evidence type="ECO:0000256" key="6">
    <source>
        <dbReference type="SAM" id="Phobius"/>
    </source>
</evidence>
<evidence type="ECO:0000256" key="3">
    <source>
        <dbReference type="ARBA" id="ARBA00022729"/>
    </source>
</evidence>
<evidence type="ECO:0000259" key="8">
    <source>
        <dbReference type="PROSITE" id="PS50847"/>
    </source>
</evidence>
<evidence type="ECO:0000256" key="2">
    <source>
        <dbReference type="ARBA" id="ARBA00022525"/>
    </source>
</evidence>
<keyword evidence="6" id="KW-1133">Transmembrane helix</keyword>
<feature type="signal peptide" evidence="7">
    <location>
        <begin position="1"/>
        <end position="29"/>
    </location>
</feature>
<evidence type="ECO:0000256" key="5">
    <source>
        <dbReference type="SAM" id="MobiDB-lite"/>
    </source>
</evidence>